<dbReference type="Proteomes" id="UP000320338">
    <property type="component" value="Unassembled WGS sequence"/>
</dbReference>
<dbReference type="EMBL" id="BJNG01000043">
    <property type="protein sequence ID" value="GEC22364.1"/>
    <property type="molecule type" value="Genomic_DNA"/>
</dbReference>
<name>A0A4Y3WUB8_9PSEU</name>
<evidence type="ECO:0000313" key="2">
    <source>
        <dbReference type="EMBL" id="GEC22364.1"/>
    </source>
</evidence>
<evidence type="ECO:0000313" key="3">
    <source>
        <dbReference type="Proteomes" id="UP000320338"/>
    </source>
</evidence>
<sequence>MEQGAREGRVVGAVAVPQVDRGAVGRAAGQRAQALEAAAGADRDDGRADVVEQDPQGGIVAAGEPEHAVGLQQPGGRDRAVGGHPRAAAVGEGDHRAVGEIAVGTHDRRRRRRVLTGVRAHRRQLGARRQVAGTDAPGDLGADLDVTGHGSGP</sequence>
<evidence type="ECO:0000256" key="1">
    <source>
        <dbReference type="SAM" id="MobiDB-lite"/>
    </source>
</evidence>
<accession>A0A4Y3WUB8</accession>
<keyword evidence="3" id="KW-1185">Reference proteome</keyword>
<proteinExistence type="predicted"/>
<dbReference type="AlphaFoldDB" id="A0A4Y3WUB8"/>
<feature type="compositionally biased region" description="Basic residues" evidence="1">
    <location>
        <begin position="107"/>
        <end position="126"/>
    </location>
</feature>
<organism evidence="2 3">
    <name type="scientific">Pseudonocardia hydrocarbonoxydans</name>
    <dbReference type="NCBI Taxonomy" id="76726"/>
    <lineage>
        <taxon>Bacteria</taxon>
        <taxon>Bacillati</taxon>
        <taxon>Actinomycetota</taxon>
        <taxon>Actinomycetes</taxon>
        <taxon>Pseudonocardiales</taxon>
        <taxon>Pseudonocardiaceae</taxon>
        <taxon>Pseudonocardia</taxon>
    </lineage>
</organism>
<reference evidence="2 3" key="1">
    <citation type="submission" date="2019-06" db="EMBL/GenBank/DDBJ databases">
        <title>Whole genome shotgun sequence of Pseudonocardia hydrocarbonoxydans NBRC 14498.</title>
        <authorList>
            <person name="Hosoyama A."/>
            <person name="Uohara A."/>
            <person name="Ohji S."/>
            <person name="Ichikawa N."/>
        </authorList>
    </citation>
    <scope>NUCLEOTIDE SEQUENCE [LARGE SCALE GENOMIC DNA]</scope>
    <source>
        <strain evidence="2 3">NBRC 14498</strain>
    </source>
</reference>
<feature type="region of interest" description="Disordered" evidence="1">
    <location>
        <begin position="58"/>
        <end position="153"/>
    </location>
</feature>
<comment type="caution">
    <text evidence="2">The sequence shown here is derived from an EMBL/GenBank/DDBJ whole genome shotgun (WGS) entry which is preliminary data.</text>
</comment>
<protein>
    <submittedName>
        <fullName evidence="2">Uncharacterized protein</fullName>
    </submittedName>
</protein>
<gene>
    <name evidence="2" type="ORF">PHY01_46470</name>
</gene>